<accession>A0A7J6XHE9</accession>
<sequence length="116" mass="13287">MHKRRDSFLENLLNEFERKQIHSSPTNIAEDKKNASIIEALLSIQEAETEQYSDEIIKGIILLNRVRCKIYSSQITVAQDMAAFVNGFAYKDPNLADGTYFFYSILHLPGNISNFI</sequence>
<dbReference type="EMBL" id="JABWDY010000345">
    <property type="protein sequence ID" value="KAF5208172.1"/>
    <property type="molecule type" value="Genomic_DNA"/>
</dbReference>
<dbReference type="OrthoDB" id="1055148at2759"/>
<organism evidence="1 2">
    <name type="scientific">Thalictrum thalictroides</name>
    <name type="common">Rue-anemone</name>
    <name type="synonym">Anemone thalictroides</name>
    <dbReference type="NCBI Taxonomy" id="46969"/>
    <lineage>
        <taxon>Eukaryota</taxon>
        <taxon>Viridiplantae</taxon>
        <taxon>Streptophyta</taxon>
        <taxon>Embryophyta</taxon>
        <taxon>Tracheophyta</taxon>
        <taxon>Spermatophyta</taxon>
        <taxon>Magnoliopsida</taxon>
        <taxon>Ranunculales</taxon>
        <taxon>Ranunculaceae</taxon>
        <taxon>Thalictroideae</taxon>
        <taxon>Thalictrum</taxon>
    </lineage>
</organism>
<name>A0A7J6XHE9_THATH</name>
<comment type="caution">
    <text evidence="1">The sequence shown here is derived from an EMBL/GenBank/DDBJ whole genome shotgun (WGS) entry which is preliminary data.</text>
</comment>
<dbReference type="Proteomes" id="UP000554482">
    <property type="component" value="Unassembled WGS sequence"/>
</dbReference>
<evidence type="ECO:0000313" key="1">
    <source>
        <dbReference type="EMBL" id="KAF5208172.1"/>
    </source>
</evidence>
<dbReference type="AlphaFoldDB" id="A0A7J6XHE9"/>
<proteinExistence type="predicted"/>
<gene>
    <name evidence="1" type="ORF">FRX31_002241</name>
</gene>
<evidence type="ECO:0000313" key="2">
    <source>
        <dbReference type="Proteomes" id="UP000554482"/>
    </source>
</evidence>
<reference evidence="1 2" key="1">
    <citation type="submission" date="2020-06" db="EMBL/GenBank/DDBJ databases">
        <title>Transcriptomic and genomic resources for Thalictrum thalictroides and T. hernandezii: Facilitating candidate gene discovery in an emerging model plant lineage.</title>
        <authorList>
            <person name="Arias T."/>
            <person name="Riano-Pachon D.M."/>
            <person name="Di Stilio V.S."/>
        </authorList>
    </citation>
    <scope>NUCLEOTIDE SEQUENCE [LARGE SCALE GENOMIC DNA]</scope>
    <source>
        <strain evidence="2">cv. WT478/WT964</strain>
        <tissue evidence="1">Leaves</tissue>
    </source>
</reference>
<keyword evidence="2" id="KW-1185">Reference proteome</keyword>
<protein>
    <submittedName>
        <fullName evidence="1">Uncharacterized protein</fullName>
    </submittedName>
</protein>